<dbReference type="GO" id="GO:0004222">
    <property type="term" value="F:metalloendopeptidase activity"/>
    <property type="evidence" value="ECO:0007669"/>
    <property type="project" value="InterPro"/>
</dbReference>
<evidence type="ECO:0000256" key="1">
    <source>
        <dbReference type="ARBA" id="ARBA00001947"/>
    </source>
</evidence>
<dbReference type="InterPro" id="IPR001431">
    <property type="entry name" value="Pept_M16_Zn_BS"/>
</dbReference>
<keyword evidence="4" id="KW-0378">Hydrolase</keyword>
<dbReference type="EMBL" id="CP038908">
    <property type="protein sequence ID" value="QGO06358.1"/>
    <property type="molecule type" value="Genomic_DNA"/>
</dbReference>
<dbReference type="PANTHER" id="PTHR43016:SF13">
    <property type="entry name" value="PRESEQUENCE PROTEASE, MITOCHONDRIAL"/>
    <property type="match status" value="1"/>
</dbReference>
<dbReference type="GeneID" id="66741463"/>
<dbReference type="PANTHER" id="PTHR43016">
    <property type="entry name" value="PRESEQUENCE PROTEASE"/>
    <property type="match status" value="1"/>
</dbReference>
<dbReference type="InterPro" id="IPR011249">
    <property type="entry name" value="Metalloenz_LuxS/M16"/>
</dbReference>
<dbReference type="Pfam" id="PF05193">
    <property type="entry name" value="Peptidase_M16_C"/>
    <property type="match status" value="1"/>
</dbReference>
<keyword evidence="4" id="KW-0645">Protease</keyword>
<evidence type="ECO:0000313" key="5">
    <source>
        <dbReference type="Proteomes" id="UP000422232"/>
    </source>
</evidence>
<name>A0A9Q5V734_PISSA</name>
<proteinExistence type="inferred from homology"/>
<comment type="cofactor">
    <cofactor evidence="1">
        <name>Zn(2+)</name>
        <dbReference type="ChEBI" id="CHEBI:29105"/>
    </cofactor>
</comment>
<comment type="similarity">
    <text evidence="2 3">Belongs to the peptidase M16 family.</text>
</comment>
<gene>
    <name evidence="4" type="ORF">Psal009_02269</name>
</gene>
<dbReference type="GO" id="GO:0006508">
    <property type="term" value="P:proteolysis"/>
    <property type="evidence" value="ECO:0007669"/>
    <property type="project" value="UniProtKB-KW"/>
</dbReference>
<dbReference type="AlphaFoldDB" id="A0A9Q5V734"/>
<dbReference type="InterPro" id="IPR007863">
    <property type="entry name" value="Peptidase_M16_C"/>
</dbReference>
<dbReference type="GO" id="GO:0046872">
    <property type="term" value="F:metal ion binding"/>
    <property type="evidence" value="ECO:0007669"/>
    <property type="project" value="InterPro"/>
</dbReference>
<accession>A0A9Q5V734</accession>
<organism evidence="4 5">
    <name type="scientific">Piscirickettsia salmonis</name>
    <dbReference type="NCBI Taxonomy" id="1238"/>
    <lineage>
        <taxon>Bacteria</taxon>
        <taxon>Pseudomonadati</taxon>
        <taxon>Pseudomonadota</taxon>
        <taxon>Gammaproteobacteria</taxon>
        <taxon>Thiotrichales</taxon>
        <taxon>Piscirickettsiaceae</taxon>
        <taxon>Piscirickettsia</taxon>
    </lineage>
</organism>
<evidence type="ECO:0000313" key="4">
    <source>
        <dbReference type="EMBL" id="QGO06358.1"/>
    </source>
</evidence>
<dbReference type="InterPro" id="IPR055130">
    <property type="entry name" value="PreP_C"/>
</dbReference>
<reference evidence="4 5" key="1">
    <citation type="submission" date="2019-04" db="EMBL/GenBank/DDBJ databases">
        <title>Complete genome sequencing of Piscirickettsia salmonis strain Psal-009.</title>
        <authorList>
            <person name="Schober I."/>
            <person name="Bunk B."/>
            <person name="Sproer C."/>
            <person name="Carril G.P."/>
            <person name="Riedel T."/>
            <person name="Flores-Herrera P.A."/>
            <person name="Nourdin-Galindo G."/>
            <person name="Marshall S.H."/>
            <person name="Overmann J."/>
        </authorList>
    </citation>
    <scope>NUCLEOTIDE SEQUENCE [LARGE SCALE GENOMIC DNA]</scope>
    <source>
        <strain evidence="4 5">Psal-009</strain>
    </source>
</reference>
<dbReference type="PROSITE" id="PS00143">
    <property type="entry name" value="INSULINASE"/>
    <property type="match status" value="1"/>
</dbReference>
<dbReference type="Pfam" id="PF00675">
    <property type="entry name" value="Peptidase_M16"/>
    <property type="match status" value="1"/>
</dbReference>
<dbReference type="Gene3D" id="3.30.830.10">
    <property type="entry name" value="Metalloenzyme, LuxS/M16 peptidase-like"/>
    <property type="match status" value="4"/>
</dbReference>
<evidence type="ECO:0000256" key="3">
    <source>
        <dbReference type="RuleBase" id="RU004447"/>
    </source>
</evidence>
<dbReference type="SMART" id="SM01264">
    <property type="entry name" value="M16C_associated"/>
    <property type="match status" value="1"/>
</dbReference>
<dbReference type="SUPFAM" id="SSF63411">
    <property type="entry name" value="LuxS/MPP-like metallohydrolase"/>
    <property type="match status" value="4"/>
</dbReference>
<sequence>MTLNLSKHGYETFEYLRDDYIPALNVTVTQYRHRQTGAEHYHIDADNAENVFLVGLRTVPTDSTGVAHILEHTALCGSEKYPVRDPFFMMIRRSLNTFMNAFTSSDWTAYPFATQNKKDFNNLLDVYLDAVFFSRLDPLDFAQEGHRLVFSEENNMDSPLMYKGVVYNEMKGALSSPSQQLWYILSSYLFPTSTYHYNSGGDPECITDLSYDELKAFYKKHYHPSNAVFMTYGNISASEHQQNFEEKVLSRFERSDDYVEVKPEKRYHAPVSIARAYPLDTASSGRQSYHVLAWLLGESVDLKSAFKAHLLSSVLLDNSASPLMAALEQTDLGSAPAPICGLEDSNREISFMCGLEGCAPESAEAFKTLVLNVLEKVAKDGIGQEKLAAALHQFELSQREVTGDGYPYGLKLILSMLTASVHRGDAIAAINIEPVLDELREEIKDPNFIKHLVQESLLNNPHQVLFTLNPDEKLTARKAQTEEKYLAELKGRLSTQAKQQMVELANKLKSRQEAADDPGILPKVTLNDVPGDIPKIEGLALNESGKIQRKYYTQGTNGLVYQQIVVDMPELNEAELKVLPLYTACLPELGAGELSYIDVQEAQARCSGGFNAYTTFKGQPDNEQYAKGYFVLSGKALARNYHDFNELMQKLFNQVRFDETSRLRELIAQIRASREQSIVSAGHSFVMGAASSGMSPVAKLHYQLEGLAGVKALKALDESLSDKTKVIALGQTLAAIHSKVMGNAKQLLMIGEENSQPLVENVQWQVEAAESNSKDTQLALASVQETVNCAWLMNTQVNFCSHAYKTVPSGHADAPVLTIIGGILRNGFLHRAVREQGGAYGGGATHDNDNGVLRFYSYRDPRLADTLNDFSASVEWLKKGEFLDEQIEESVLGVIAALDKPSSPAGEARQAFFNDLHGRSYEVRKRFRERALAVTREDIIRVARTYLNGDNVSTAVIASPALKSECENLGLTIFNL</sequence>
<protein>
    <submittedName>
        <fullName evidence="4">Protease3</fullName>
    </submittedName>
</protein>
<dbReference type="Proteomes" id="UP000422232">
    <property type="component" value="Chromosome"/>
</dbReference>
<dbReference type="InterPro" id="IPR013578">
    <property type="entry name" value="Peptidase_M16C_assoc"/>
</dbReference>
<evidence type="ECO:0000256" key="2">
    <source>
        <dbReference type="ARBA" id="ARBA00007261"/>
    </source>
</evidence>
<dbReference type="RefSeq" id="WP_016211114.1">
    <property type="nucleotide sequence ID" value="NZ_CP012413.1"/>
</dbReference>
<dbReference type="FunFam" id="3.30.830.10:FF:000011">
    <property type="entry name" value="Presequence protease, mitochondrial"/>
    <property type="match status" value="1"/>
</dbReference>
<dbReference type="Pfam" id="PF08367">
    <property type="entry name" value="M16C_assoc"/>
    <property type="match status" value="1"/>
</dbReference>
<dbReference type="InterPro" id="IPR011765">
    <property type="entry name" value="Pept_M16_N"/>
</dbReference>
<keyword evidence="5" id="KW-1185">Reference proteome</keyword>
<dbReference type="Pfam" id="PF22516">
    <property type="entry name" value="PreP_C"/>
    <property type="match status" value="1"/>
</dbReference>